<proteinExistence type="inferred from homology"/>
<evidence type="ECO:0000256" key="1">
    <source>
        <dbReference type="ARBA" id="ARBA00006056"/>
    </source>
</evidence>
<dbReference type="InterPro" id="IPR036111">
    <property type="entry name" value="Mal/L-sulfo/L-lacto_DH-like_sf"/>
</dbReference>
<dbReference type="Proteomes" id="UP000747542">
    <property type="component" value="Unassembled WGS sequence"/>
</dbReference>
<dbReference type="AlphaFoldDB" id="A0A8J5IYP7"/>
<comment type="caution">
    <text evidence="3">The sequence shown here is derived from an EMBL/GenBank/DDBJ whole genome shotgun (WGS) entry which is preliminary data.</text>
</comment>
<organism evidence="3 4">
    <name type="scientific">Homarus americanus</name>
    <name type="common">American lobster</name>
    <dbReference type="NCBI Taxonomy" id="6706"/>
    <lineage>
        <taxon>Eukaryota</taxon>
        <taxon>Metazoa</taxon>
        <taxon>Ecdysozoa</taxon>
        <taxon>Arthropoda</taxon>
        <taxon>Crustacea</taxon>
        <taxon>Multicrustacea</taxon>
        <taxon>Malacostraca</taxon>
        <taxon>Eumalacostraca</taxon>
        <taxon>Eucarida</taxon>
        <taxon>Decapoda</taxon>
        <taxon>Pleocyemata</taxon>
        <taxon>Astacidea</taxon>
        <taxon>Nephropoidea</taxon>
        <taxon>Nephropidae</taxon>
        <taxon>Homarus</taxon>
    </lineage>
</organism>
<evidence type="ECO:0000313" key="3">
    <source>
        <dbReference type="EMBL" id="KAG7153332.1"/>
    </source>
</evidence>
<accession>A0A8J5IYP7</accession>
<dbReference type="PANTHER" id="PTHR11091:SF0">
    <property type="entry name" value="MALATE DEHYDROGENASE"/>
    <property type="match status" value="1"/>
</dbReference>
<protein>
    <submittedName>
        <fullName evidence="3">Putative Malate dehydrogenase-like 3</fullName>
    </submittedName>
</protein>
<dbReference type="GO" id="GO:0016491">
    <property type="term" value="F:oxidoreductase activity"/>
    <property type="evidence" value="ECO:0007669"/>
    <property type="project" value="UniProtKB-KW"/>
</dbReference>
<dbReference type="SUPFAM" id="SSF89733">
    <property type="entry name" value="L-sulfolactate dehydrogenase-like"/>
    <property type="match status" value="1"/>
</dbReference>
<evidence type="ECO:0000256" key="2">
    <source>
        <dbReference type="ARBA" id="ARBA00023002"/>
    </source>
</evidence>
<dbReference type="EMBL" id="JAHLQT010047199">
    <property type="protein sequence ID" value="KAG7153332.1"/>
    <property type="molecule type" value="Genomic_DNA"/>
</dbReference>
<dbReference type="InterPro" id="IPR003767">
    <property type="entry name" value="Malate/L-lactate_DH-like"/>
</dbReference>
<comment type="similarity">
    <text evidence="1">Belongs to the LDH2/MDH2 oxidoreductase family.</text>
</comment>
<dbReference type="InterPro" id="IPR043143">
    <property type="entry name" value="Mal/L-sulf/L-lact_DH-like_NADP"/>
</dbReference>
<keyword evidence="2" id="KW-0560">Oxidoreductase</keyword>
<name>A0A8J5IYP7_HOMAM</name>
<gene>
    <name evidence="3" type="primary">mdh-L3</name>
    <name evidence="3" type="ORF">Hamer_G010637</name>
</gene>
<keyword evidence="4" id="KW-1185">Reference proteome</keyword>
<reference evidence="3" key="1">
    <citation type="journal article" date="2021" name="Sci. Adv.">
        <title>The American lobster genome reveals insights on longevity, neural, and immune adaptations.</title>
        <authorList>
            <person name="Polinski J.M."/>
            <person name="Zimin A.V."/>
            <person name="Clark K.F."/>
            <person name="Kohn A.B."/>
            <person name="Sadowski N."/>
            <person name="Timp W."/>
            <person name="Ptitsyn A."/>
            <person name="Khanna P."/>
            <person name="Romanova D.Y."/>
            <person name="Williams P."/>
            <person name="Greenwood S.J."/>
            <person name="Moroz L.L."/>
            <person name="Walt D.R."/>
            <person name="Bodnar A.G."/>
        </authorList>
    </citation>
    <scope>NUCLEOTIDE SEQUENCE</scope>
    <source>
        <strain evidence="3">GMGI-L3</strain>
    </source>
</reference>
<evidence type="ECO:0000313" key="4">
    <source>
        <dbReference type="Proteomes" id="UP000747542"/>
    </source>
</evidence>
<feature type="non-terminal residue" evidence="3">
    <location>
        <position position="86"/>
    </location>
</feature>
<sequence>VALGTNPICVAAPSQQEGDDFLLDMATCVMGIRKIDAELPVLVPRDPERAHAAKVQTDGGITYHINLVNDLWRLSQVLGVKPLQCT</sequence>
<dbReference type="PANTHER" id="PTHR11091">
    <property type="entry name" value="OXIDOREDUCTASE-RELATED"/>
    <property type="match status" value="1"/>
</dbReference>
<dbReference type="Gene3D" id="3.30.1370.60">
    <property type="entry name" value="Hypothetical oxidoreductase yiak, domain 2"/>
    <property type="match status" value="1"/>
</dbReference>